<comment type="caution">
    <text evidence="2">The sequence shown here is derived from an EMBL/GenBank/DDBJ whole genome shotgun (WGS) entry which is preliminary data.</text>
</comment>
<reference evidence="2 3" key="1">
    <citation type="submission" date="2021-08" db="EMBL/GenBank/DDBJ databases">
        <title>Draft Genome Sequence of Phanerochaete sordida strain YK-624.</title>
        <authorList>
            <person name="Mori T."/>
            <person name="Dohra H."/>
            <person name="Suzuki T."/>
            <person name="Kawagishi H."/>
            <person name="Hirai H."/>
        </authorList>
    </citation>
    <scope>NUCLEOTIDE SEQUENCE [LARGE SCALE GENOMIC DNA]</scope>
    <source>
        <strain evidence="2 3">YK-624</strain>
    </source>
</reference>
<name>A0A9P3G8E5_9APHY</name>
<sequence length="89" mass="9813">MLVHTRMLEDGRAAETRAHAARKPGRSSHGYLGNDVLRMLLNTRCASCEHSRRSGPRVVPWTARAQEAARYTPPNARTSASESPMPTVT</sequence>
<dbReference type="EMBL" id="BPQB01000012">
    <property type="protein sequence ID" value="GJE89355.1"/>
    <property type="molecule type" value="Genomic_DNA"/>
</dbReference>
<accession>A0A9P3G8E5</accession>
<dbReference type="Proteomes" id="UP000703269">
    <property type="component" value="Unassembled WGS sequence"/>
</dbReference>
<feature type="region of interest" description="Disordered" evidence="1">
    <location>
        <begin position="1"/>
        <end position="31"/>
    </location>
</feature>
<dbReference type="AlphaFoldDB" id="A0A9P3G8E5"/>
<feature type="region of interest" description="Disordered" evidence="1">
    <location>
        <begin position="51"/>
        <end position="89"/>
    </location>
</feature>
<evidence type="ECO:0000256" key="1">
    <source>
        <dbReference type="SAM" id="MobiDB-lite"/>
    </source>
</evidence>
<keyword evidence="3" id="KW-1185">Reference proteome</keyword>
<organism evidence="2 3">
    <name type="scientific">Phanerochaete sordida</name>
    <dbReference type="NCBI Taxonomy" id="48140"/>
    <lineage>
        <taxon>Eukaryota</taxon>
        <taxon>Fungi</taxon>
        <taxon>Dikarya</taxon>
        <taxon>Basidiomycota</taxon>
        <taxon>Agaricomycotina</taxon>
        <taxon>Agaricomycetes</taxon>
        <taxon>Polyporales</taxon>
        <taxon>Phanerochaetaceae</taxon>
        <taxon>Phanerochaete</taxon>
    </lineage>
</organism>
<evidence type="ECO:0000313" key="2">
    <source>
        <dbReference type="EMBL" id="GJE89355.1"/>
    </source>
</evidence>
<proteinExistence type="predicted"/>
<evidence type="ECO:0000313" key="3">
    <source>
        <dbReference type="Proteomes" id="UP000703269"/>
    </source>
</evidence>
<feature type="compositionally biased region" description="Polar residues" evidence="1">
    <location>
        <begin position="75"/>
        <end position="89"/>
    </location>
</feature>
<protein>
    <submittedName>
        <fullName evidence="2">Uncharacterized protein</fullName>
    </submittedName>
</protein>
<feature type="compositionally biased region" description="Basic and acidic residues" evidence="1">
    <location>
        <begin position="1"/>
        <end position="18"/>
    </location>
</feature>
<gene>
    <name evidence="2" type="ORF">PsYK624_054540</name>
</gene>